<feature type="transmembrane region" description="Helical" evidence="1">
    <location>
        <begin position="12"/>
        <end position="36"/>
    </location>
</feature>
<keyword evidence="3" id="KW-1185">Reference proteome</keyword>
<comment type="caution">
    <text evidence="2">The sequence shown here is derived from an EMBL/GenBank/DDBJ whole genome shotgun (WGS) entry which is preliminary data.</text>
</comment>
<sequence>MLLFPKYKYTNTLSSFCSLSIYFFSSFFSFDLGLAMKNFNTQIHIRVFLLVVFVFVGPYILCSSQEEEDILTALMEEKGQKALYYAIQGFVRKWWYGSDLYPDPCSWTPIQALPNQQTVDCPSFKLVIVGDGGTGGKWSRGGGHVDCLSEDAKFSDDFDVVYVGSSCSLLVADGKPGNSRYPTS</sequence>
<evidence type="ECO:0000313" key="2">
    <source>
        <dbReference type="EMBL" id="THF96545.1"/>
    </source>
</evidence>
<dbReference type="AlphaFoldDB" id="A0A4S4D5J7"/>
<protein>
    <submittedName>
        <fullName evidence="2">Uncharacterized protein</fullName>
    </submittedName>
</protein>
<evidence type="ECO:0000256" key="1">
    <source>
        <dbReference type="SAM" id="Phobius"/>
    </source>
</evidence>
<keyword evidence="1" id="KW-1133">Transmembrane helix</keyword>
<reference evidence="2 3" key="1">
    <citation type="journal article" date="2018" name="Proc. Natl. Acad. Sci. U.S.A.">
        <title>Draft genome sequence of Camellia sinensis var. sinensis provides insights into the evolution of the tea genome and tea quality.</title>
        <authorList>
            <person name="Wei C."/>
            <person name="Yang H."/>
            <person name="Wang S."/>
            <person name="Zhao J."/>
            <person name="Liu C."/>
            <person name="Gao L."/>
            <person name="Xia E."/>
            <person name="Lu Y."/>
            <person name="Tai Y."/>
            <person name="She G."/>
            <person name="Sun J."/>
            <person name="Cao H."/>
            <person name="Tong W."/>
            <person name="Gao Q."/>
            <person name="Li Y."/>
            <person name="Deng W."/>
            <person name="Jiang X."/>
            <person name="Wang W."/>
            <person name="Chen Q."/>
            <person name="Zhang S."/>
            <person name="Li H."/>
            <person name="Wu J."/>
            <person name="Wang P."/>
            <person name="Li P."/>
            <person name="Shi C."/>
            <person name="Zheng F."/>
            <person name="Jian J."/>
            <person name="Huang B."/>
            <person name="Shan D."/>
            <person name="Shi M."/>
            <person name="Fang C."/>
            <person name="Yue Y."/>
            <person name="Li F."/>
            <person name="Li D."/>
            <person name="Wei S."/>
            <person name="Han B."/>
            <person name="Jiang C."/>
            <person name="Yin Y."/>
            <person name="Xia T."/>
            <person name="Zhang Z."/>
            <person name="Bennetzen J.L."/>
            <person name="Zhao S."/>
            <person name="Wan X."/>
        </authorList>
    </citation>
    <scope>NUCLEOTIDE SEQUENCE [LARGE SCALE GENOMIC DNA]</scope>
    <source>
        <strain evidence="3">cv. Shuchazao</strain>
        <tissue evidence="2">Leaf</tissue>
    </source>
</reference>
<evidence type="ECO:0000313" key="3">
    <source>
        <dbReference type="Proteomes" id="UP000306102"/>
    </source>
</evidence>
<dbReference type="STRING" id="542762.A0A4S4D5J7"/>
<dbReference type="PANTHER" id="PTHR13833:SF78">
    <property type="entry name" value="POTASSIUM TRANSPORTER"/>
    <property type="match status" value="1"/>
</dbReference>
<organism evidence="2 3">
    <name type="scientific">Camellia sinensis var. sinensis</name>
    <name type="common">China tea</name>
    <dbReference type="NCBI Taxonomy" id="542762"/>
    <lineage>
        <taxon>Eukaryota</taxon>
        <taxon>Viridiplantae</taxon>
        <taxon>Streptophyta</taxon>
        <taxon>Embryophyta</taxon>
        <taxon>Tracheophyta</taxon>
        <taxon>Spermatophyta</taxon>
        <taxon>Magnoliopsida</taxon>
        <taxon>eudicotyledons</taxon>
        <taxon>Gunneridae</taxon>
        <taxon>Pentapetalae</taxon>
        <taxon>asterids</taxon>
        <taxon>Ericales</taxon>
        <taxon>Theaceae</taxon>
        <taxon>Camellia</taxon>
    </lineage>
</organism>
<dbReference type="Proteomes" id="UP000306102">
    <property type="component" value="Unassembled WGS sequence"/>
</dbReference>
<accession>A0A4S4D5J7</accession>
<proteinExistence type="predicted"/>
<dbReference type="PANTHER" id="PTHR13833">
    <property type="match status" value="1"/>
</dbReference>
<keyword evidence="1" id="KW-0472">Membrane</keyword>
<keyword evidence="1" id="KW-0812">Transmembrane</keyword>
<feature type="transmembrane region" description="Helical" evidence="1">
    <location>
        <begin position="43"/>
        <end position="61"/>
    </location>
</feature>
<dbReference type="EMBL" id="SDRB02012848">
    <property type="protein sequence ID" value="THF96545.1"/>
    <property type="molecule type" value="Genomic_DNA"/>
</dbReference>
<name>A0A4S4D5J7_CAMSN</name>
<gene>
    <name evidence="2" type="ORF">TEA_006026</name>
</gene>